<organism evidence="3 4">
    <name type="scientific">Ornithinimicrobium cerasi</name>
    <dbReference type="NCBI Taxonomy" id="2248773"/>
    <lineage>
        <taxon>Bacteria</taxon>
        <taxon>Bacillati</taxon>
        <taxon>Actinomycetota</taxon>
        <taxon>Actinomycetes</taxon>
        <taxon>Micrococcales</taxon>
        <taxon>Ornithinimicrobiaceae</taxon>
        <taxon>Ornithinimicrobium</taxon>
    </lineage>
</organism>
<evidence type="ECO:0000313" key="4">
    <source>
        <dbReference type="Proteomes" id="UP000219688"/>
    </source>
</evidence>
<dbReference type="AlphaFoldDB" id="A0A285VEJ1"/>
<evidence type="ECO:0000313" key="3">
    <source>
        <dbReference type="EMBL" id="SOC52403.1"/>
    </source>
</evidence>
<proteinExistence type="predicted"/>
<dbReference type="InterPro" id="IPR036388">
    <property type="entry name" value="WH-like_DNA-bd_sf"/>
</dbReference>
<feature type="domain" description="Transcription regulator PadR N-terminal" evidence="1">
    <location>
        <begin position="11"/>
        <end position="80"/>
    </location>
</feature>
<evidence type="ECO:0000259" key="1">
    <source>
        <dbReference type="Pfam" id="PF03551"/>
    </source>
</evidence>
<protein>
    <submittedName>
        <fullName evidence="3">Transcriptional regulator, PadR family</fullName>
    </submittedName>
</protein>
<evidence type="ECO:0000259" key="2">
    <source>
        <dbReference type="Pfam" id="PF10400"/>
    </source>
</evidence>
<gene>
    <name evidence="3" type="ORF">SAMN05421879_101529</name>
</gene>
<dbReference type="Proteomes" id="UP000219688">
    <property type="component" value="Unassembled WGS sequence"/>
</dbReference>
<name>A0A285VEJ1_9MICO</name>
<dbReference type="RefSeq" id="WP_097186699.1">
    <property type="nucleotide sequence ID" value="NZ_OBQK01000001.1"/>
</dbReference>
<dbReference type="InterPro" id="IPR036390">
    <property type="entry name" value="WH_DNA-bd_sf"/>
</dbReference>
<reference evidence="4" key="1">
    <citation type="submission" date="2017-08" db="EMBL/GenBank/DDBJ databases">
        <authorList>
            <person name="Varghese N."/>
            <person name="Submissions S."/>
        </authorList>
    </citation>
    <scope>NUCLEOTIDE SEQUENCE [LARGE SCALE GENOMIC DNA]</scope>
    <source>
        <strain evidence="4">USBA17B2</strain>
    </source>
</reference>
<dbReference type="Gene3D" id="6.10.140.190">
    <property type="match status" value="1"/>
</dbReference>
<dbReference type="STRING" id="1122622.GCA_000421185_03571"/>
<feature type="domain" description="Transcription regulator PadR C-terminal" evidence="2">
    <location>
        <begin position="94"/>
        <end position="174"/>
    </location>
</feature>
<sequence length="179" mass="20146">MTRPAKTRYAVLGMLTHGPMTGYRLREQIRETVGHFWQESFGQLYPTLSQLEQEGLVRRGGDADRRDPWEITAAGRQALRAWLATEAESLSPERNELLLQIFFGRHADPGVLRGHLARHRERLEEARAHYAGLEALVAAEDSPDRTYWLITVRHGLALVGAGLRWNADAAALLDEEGPV</sequence>
<accession>A0A285VEJ1</accession>
<dbReference type="PANTHER" id="PTHR43252:SF6">
    <property type="entry name" value="NEGATIVE TRANSCRIPTION REGULATOR PADR"/>
    <property type="match status" value="1"/>
</dbReference>
<keyword evidence="4" id="KW-1185">Reference proteome</keyword>
<dbReference type="PANTHER" id="PTHR43252">
    <property type="entry name" value="TRANSCRIPTIONAL REGULATOR YQJI"/>
    <property type="match status" value="1"/>
</dbReference>
<dbReference type="Pfam" id="PF10400">
    <property type="entry name" value="Vir_act_alpha_C"/>
    <property type="match status" value="1"/>
</dbReference>
<dbReference type="SUPFAM" id="SSF46785">
    <property type="entry name" value="Winged helix' DNA-binding domain"/>
    <property type="match status" value="1"/>
</dbReference>
<dbReference type="InterPro" id="IPR005149">
    <property type="entry name" value="Tscrpt_reg_PadR_N"/>
</dbReference>
<dbReference type="EMBL" id="OBQK01000001">
    <property type="protein sequence ID" value="SOC52403.1"/>
    <property type="molecule type" value="Genomic_DNA"/>
</dbReference>
<dbReference type="InterPro" id="IPR018309">
    <property type="entry name" value="Tscrpt_reg_PadR_C"/>
</dbReference>
<dbReference type="Pfam" id="PF03551">
    <property type="entry name" value="PadR"/>
    <property type="match status" value="1"/>
</dbReference>
<dbReference type="Gene3D" id="1.10.10.10">
    <property type="entry name" value="Winged helix-like DNA-binding domain superfamily/Winged helix DNA-binding domain"/>
    <property type="match status" value="1"/>
</dbReference>